<dbReference type="InterPro" id="IPR006768">
    <property type="entry name" value="Cwf19-like_C_dom-1"/>
</dbReference>
<dbReference type="PANTHER" id="PTHR12072:SF5">
    <property type="entry name" value="CWF19-LIKE PROTEIN 2"/>
    <property type="match status" value="1"/>
</dbReference>
<sequence>MKVNQSAGENSSSPQKVGSTNSYVVQDISVQRKEDDADRHLAQKIIQNKQYSLSVQADDEYDFEDVDSGWPFQHESAARTVDNNVWEGIRNFKKCLMMMFVKQEKDLVVLETVLGLAQQRRHCLIGCIPLPQEIAKQAPLYFEKAIEEAEDEWRQAQCREAD</sequence>
<reference evidence="4 5" key="1">
    <citation type="journal article" date="2020" name="Mol. Plant">
        <title>The Chromosome-Based Rubber Tree Genome Provides New Insights into Spurge Genome Evolution and Rubber Biosynthesis.</title>
        <authorList>
            <person name="Liu J."/>
            <person name="Shi C."/>
            <person name="Shi C.C."/>
            <person name="Li W."/>
            <person name="Zhang Q.J."/>
            <person name="Zhang Y."/>
            <person name="Li K."/>
            <person name="Lu H.F."/>
            <person name="Shi C."/>
            <person name="Zhu S.T."/>
            <person name="Xiao Z.Y."/>
            <person name="Nan H."/>
            <person name="Yue Y."/>
            <person name="Zhu X.G."/>
            <person name="Wu Y."/>
            <person name="Hong X.N."/>
            <person name="Fan G.Y."/>
            <person name="Tong Y."/>
            <person name="Zhang D."/>
            <person name="Mao C.L."/>
            <person name="Liu Y.L."/>
            <person name="Hao S.J."/>
            <person name="Liu W.Q."/>
            <person name="Lv M.Q."/>
            <person name="Zhang H.B."/>
            <person name="Liu Y."/>
            <person name="Hu-Tang G.R."/>
            <person name="Wang J.P."/>
            <person name="Wang J.H."/>
            <person name="Sun Y.H."/>
            <person name="Ni S.B."/>
            <person name="Chen W.B."/>
            <person name="Zhang X.C."/>
            <person name="Jiao Y.N."/>
            <person name="Eichler E.E."/>
            <person name="Li G.H."/>
            <person name="Liu X."/>
            <person name="Gao L.Z."/>
        </authorList>
    </citation>
    <scope>NUCLEOTIDE SEQUENCE [LARGE SCALE GENOMIC DNA]</scope>
    <source>
        <strain evidence="5">cv. GT1</strain>
        <tissue evidence="4">Leaf</tissue>
    </source>
</reference>
<dbReference type="InterPro" id="IPR040194">
    <property type="entry name" value="Cwf19-like"/>
</dbReference>
<dbReference type="PANTHER" id="PTHR12072">
    <property type="entry name" value="CWF19, CELL CYCLE CONTROL PROTEIN"/>
    <property type="match status" value="1"/>
</dbReference>
<dbReference type="AlphaFoldDB" id="A0A6A6L766"/>
<dbReference type="Pfam" id="PF04677">
    <property type="entry name" value="CwfJ_C_1"/>
    <property type="match status" value="1"/>
</dbReference>
<evidence type="ECO:0000313" key="4">
    <source>
        <dbReference type="EMBL" id="KAF2297282.1"/>
    </source>
</evidence>
<dbReference type="EMBL" id="JAAGAX010000012">
    <property type="protein sequence ID" value="KAF2297282.1"/>
    <property type="molecule type" value="Genomic_DNA"/>
</dbReference>
<comment type="caution">
    <text evidence="4">The sequence shown here is derived from an EMBL/GenBank/DDBJ whole genome shotgun (WGS) entry which is preliminary data.</text>
</comment>
<evidence type="ECO:0000259" key="3">
    <source>
        <dbReference type="Pfam" id="PF04677"/>
    </source>
</evidence>
<name>A0A6A6L766_HEVBR</name>
<comment type="similarity">
    <text evidence="1">Belongs to the CWF19 family.</text>
</comment>
<dbReference type="GO" id="GO:0071014">
    <property type="term" value="C:post-mRNA release spliceosomal complex"/>
    <property type="evidence" value="ECO:0007669"/>
    <property type="project" value="TreeGrafter"/>
</dbReference>
<dbReference type="GO" id="GO:0000398">
    <property type="term" value="P:mRNA splicing, via spliceosome"/>
    <property type="evidence" value="ECO:0007669"/>
    <property type="project" value="TreeGrafter"/>
</dbReference>
<proteinExistence type="inferred from homology"/>
<protein>
    <recommendedName>
        <fullName evidence="3">Cwf19-like C-terminal domain-containing protein</fullName>
    </recommendedName>
</protein>
<evidence type="ECO:0000256" key="2">
    <source>
        <dbReference type="SAM" id="MobiDB-lite"/>
    </source>
</evidence>
<keyword evidence="5" id="KW-1185">Reference proteome</keyword>
<evidence type="ECO:0000313" key="5">
    <source>
        <dbReference type="Proteomes" id="UP000467840"/>
    </source>
</evidence>
<dbReference type="Proteomes" id="UP000467840">
    <property type="component" value="Chromosome 18"/>
</dbReference>
<gene>
    <name evidence="4" type="ORF">GH714_020649</name>
</gene>
<feature type="region of interest" description="Disordered" evidence="2">
    <location>
        <begin position="1"/>
        <end position="22"/>
    </location>
</feature>
<evidence type="ECO:0000256" key="1">
    <source>
        <dbReference type="ARBA" id="ARBA00006795"/>
    </source>
</evidence>
<accession>A0A6A6L766</accession>
<organism evidence="4 5">
    <name type="scientific">Hevea brasiliensis</name>
    <name type="common">Para rubber tree</name>
    <name type="synonym">Siphonia brasiliensis</name>
    <dbReference type="NCBI Taxonomy" id="3981"/>
    <lineage>
        <taxon>Eukaryota</taxon>
        <taxon>Viridiplantae</taxon>
        <taxon>Streptophyta</taxon>
        <taxon>Embryophyta</taxon>
        <taxon>Tracheophyta</taxon>
        <taxon>Spermatophyta</taxon>
        <taxon>Magnoliopsida</taxon>
        <taxon>eudicotyledons</taxon>
        <taxon>Gunneridae</taxon>
        <taxon>Pentapetalae</taxon>
        <taxon>rosids</taxon>
        <taxon>fabids</taxon>
        <taxon>Malpighiales</taxon>
        <taxon>Euphorbiaceae</taxon>
        <taxon>Crotonoideae</taxon>
        <taxon>Micrandreae</taxon>
        <taxon>Hevea</taxon>
    </lineage>
</organism>
<feature type="domain" description="Cwf19-like C-terminal" evidence="3">
    <location>
        <begin position="71"/>
        <end position="143"/>
    </location>
</feature>